<feature type="transmembrane region" description="Helical" evidence="6">
    <location>
        <begin position="351"/>
        <end position="378"/>
    </location>
</feature>
<evidence type="ECO:0000256" key="6">
    <source>
        <dbReference type="SAM" id="Phobius"/>
    </source>
</evidence>
<evidence type="ECO:0000259" key="7">
    <source>
        <dbReference type="PROSITE" id="PS50850"/>
    </source>
</evidence>
<dbReference type="InterPro" id="IPR036259">
    <property type="entry name" value="MFS_trans_sf"/>
</dbReference>
<dbReference type="PROSITE" id="PS51257">
    <property type="entry name" value="PROKAR_LIPOPROTEIN"/>
    <property type="match status" value="1"/>
</dbReference>
<comment type="subcellular location">
    <subcellularLocation>
        <location evidence="1">Cell membrane</location>
        <topology evidence="1">Multi-pass membrane protein</topology>
    </subcellularLocation>
</comment>
<dbReference type="RefSeq" id="WP_109766337.1">
    <property type="nucleotide sequence ID" value="NZ_QFWV02000008.1"/>
</dbReference>
<keyword evidence="2" id="KW-1003">Cell membrane</keyword>
<feature type="transmembrane region" description="Helical" evidence="6">
    <location>
        <begin position="281"/>
        <end position="312"/>
    </location>
</feature>
<dbReference type="PROSITE" id="PS50850">
    <property type="entry name" value="MFS"/>
    <property type="match status" value="1"/>
</dbReference>
<proteinExistence type="predicted"/>
<reference evidence="8 9" key="1">
    <citation type="journal article" date="2018" name="Int. J. Syst. Bacteriol.">
        <title>Oceaniradius stylonemae gen. nov., sp. nov., isolated from a red alga, Stylonema cornu-cervi.</title>
        <authorList>
            <person name="Jeong S."/>
        </authorList>
    </citation>
    <scope>NUCLEOTIDE SEQUENCE [LARGE SCALE GENOMIC DNA]</scope>
    <source>
        <strain evidence="8 9">StC1</strain>
    </source>
</reference>
<dbReference type="OrthoDB" id="6095882at2"/>
<keyword evidence="3 6" id="KW-0812">Transmembrane</keyword>
<keyword evidence="9" id="KW-1185">Reference proteome</keyword>
<dbReference type="Pfam" id="PF07690">
    <property type="entry name" value="MFS_1"/>
    <property type="match status" value="1"/>
</dbReference>
<dbReference type="InterPro" id="IPR020846">
    <property type="entry name" value="MFS_dom"/>
</dbReference>
<name>A0A3A8A5Z2_9HYPH</name>
<keyword evidence="4 6" id="KW-1133">Transmembrane helix</keyword>
<dbReference type="Gene3D" id="1.20.1250.20">
    <property type="entry name" value="MFS general substrate transporter like domains"/>
    <property type="match status" value="1"/>
</dbReference>
<evidence type="ECO:0000256" key="5">
    <source>
        <dbReference type="ARBA" id="ARBA00023136"/>
    </source>
</evidence>
<protein>
    <submittedName>
        <fullName evidence="8">MFS transporter</fullName>
    </submittedName>
</protein>
<evidence type="ECO:0000256" key="2">
    <source>
        <dbReference type="ARBA" id="ARBA00022475"/>
    </source>
</evidence>
<dbReference type="Proteomes" id="UP000246132">
    <property type="component" value="Unassembled WGS sequence"/>
</dbReference>
<sequence length="395" mass="40410">MRRLFSSPLFLVLALWLAGLGCAAQFAKMAVILPALQDHYGETGVASGFLVSLIALMGIVLGLVAGVLAIRIGLRRLLLTGIVLGAVVSFIQATMPPFSWMLAIRFVEGLSHLAIVVATPTLIAQITPARHQGAALTLWGTFFGVAFAAAALIAPALVSAGGPGAVFLAHGVYMAVFAVLLALVLPRPAPLAVAAPPLGPRQLIARHIDIYTSPTIGAPAIGWVFYTLTFVALLAVLPPFIDAEQRVLATALMPLASIVSSMTLGVFLLRFVPATTVVQIGFVAAAVFGALFAVAGPAAWLAVALFACLGLVQGASFAAVPQLNAGTADRALANGGLAQTGNLGNTTGTPLLIAIIAVTGFAGVPWFLLGCYLIAIGANAALARRRRQAGSGAVS</sequence>
<feature type="transmembrane region" description="Helical" evidence="6">
    <location>
        <begin position="164"/>
        <end position="185"/>
    </location>
</feature>
<keyword evidence="5 6" id="KW-0472">Membrane</keyword>
<feature type="transmembrane region" description="Helical" evidence="6">
    <location>
        <begin position="220"/>
        <end position="241"/>
    </location>
</feature>
<dbReference type="EMBL" id="QFWV02000008">
    <property type="protein sequence ID" value="RKF05707.1"/>
    <property type="molecule type" value="Genomic_DNA"/>
</dbReference>
<dbReference type="PANTHER" id="PTHR43124:SF3">
    <property type="entry name" value="CHLORAMPHENICOL EFFLUX PUMP RV0191"/>
    <property type="match status" value="1"/>
</dbReference>
<feature type="transmembrane region" description="Helical" evidence="6">
    <location>
        <begin position="101"/>
        <end position="124"/>
    </location>
</feature>
<feature type="transmembrane region" description="Helical" evidence="6">
    <location>
        <begin position="48"/>
        <end position="70"/>
    </location>
</feature>
<feature type="transmembrane region" description="Helical" evidence="6">
    <location>
        <begin position="136"/>
        <end position="158"/>
    </location>
</feature>
<organism evidence="8 9">
    <name type="scientific">Oceaniradius stylonematis</name>
    <dbReference type="NCBI Taxonomy" id="2184161"/>
    <lineage>
        <taxon>Bacteria</taxon>
        <taxon>Pseudomonadati</taxon>
        <taxon>Pseudomonadota</taxon>
        <taxon>Alphaproteobacteria</taxon>
        <taxon>Hyphomicrobiales</taxon>
        <taxon>Ahrensiaceae</taxon>
        <taxon>Oceaniradius</taxon>
    </lineage>
</organism>
<comment type="caution">
    <text evidence="8">The sequence shown here is derived from an EMBL/GenBank/DDBJ whole genome shotgun (WGS) entry which is preliminary data.</text>
</comment>
<evidence type="ECO:0000313" key="9">
    <source>
        <dbReference type="Proteomes" id="UP000246132"/>
    </source>
</evidence>
<evidence type="ECO:0000256" key="3">
    <source>
        <dbReference type="ARBA" id="ARBA00022692"/>
    </source>
</evidence>
<dbReference type="InterPro" id="IPR011701">
    <property type="entry name" value="MFS"/>
</dbReference>
<dbReference type="GO" id="GO:0005886">
    <property type="term" value="C:plasma membrane"/>
    <property type="evidence" value="ECO:0007669"/>
    <property type="project" value="UniProtKB-SubCell"/>
</dbReference>
<dbReference type="SUPFAM" id="SSF103473">
    <property type="entry name" value="MFS general substrate transporter"/>
    <property type="match status" value="1"/>
</dbReference>
<feature type="transmembrane region" description="Helical" evidence="6">
    <location>
        <begin position="77"/>
        <end position="95"/>
    </location>
</feature>
<gene>
    <name evidence="8" type="ORF">DEM25_013975</name>
</gene>
<evidence type="ECO:0000256" key="1">
    <source>
        <dbReference type="ARBA" id="ARBA00004651"/>
    </source>
</evidence>
<dbReference type="PANTHER" id="PTHR43124">
    <property type="entry name" value="PURINE EFFLUX PUMP PBUE"/>
    <property type="match status" value="1"/>
</dbReference>
<accession>A0A3A8A5Z2</accession>
<feature type="domain" description="Major facilitator superfamily (MFS) profile" evidence="7">
    <location>
        <begin position="7"/>
        <end position="387"/>
    </location>
</feature>
<dbReference type="InterPro" id="IPR050189">
    <property type="entry name" value="MFS_Efflux_Transporters"/>
</dbReference>
<feature type="transmembrane region" description="Helical" evidence="6">
    <location>
        <begin position="247"/>
        <end position="269"/>
    </location>
</feature>
<evidence type="ECO:0000313" key="8">
    <source>
        <dbReference type="EMBL" id="RKF05707.1"/>
    </source>
</evidence>
<dbReference type="GO" id="GO:0022857">
    <property type="term" value="F:transmembrane transporter activity"/>
    <property type="evidence" value="ECO:0007669"/>
    <property type="project" value="InterPro"/>
</dbReference>
<evidence type="ECO:0000256" key="4">
    <source>
        <dbReference type="ARBA" id="ARBA00022989"/>
    </source>
</evidence>
<dbReference type="AlphaFoldDB" id="A0A3A8A5Z2"/>